<evidence type="ECO:0000256" key="4">
    <source>
        <dbReference type="RuleBase" id="RU365014"/>
    </source>
</evidence>
<dbReference type="EC" id="1.2.4.4" evidence="4"/>
<keyword evidence="7" id="KW-1185">Reference proteome</keyword>
<comment type="caution">
    <text evidence="6">The sequence shown here is derived from an EMBL/GenBank/DDBJ whole genome shotgun (WGS) entry which is preliminary data.</text>
</comment>
<keyword evidence="2 4" id="KW-0560">Oxidoreductase</keyword>
<dbReference type="PANTHER" id="PTHR43380">
    <property type="entry name" value="2-OXOISOVALERATE DEHYDROGENASE SUBUNIT ALPHA, MITOCHONDRIAL"/>
    <property type="match status" value="1"/>
</dbReference>
<keyword evidence="6" id="KW-0670">Pyruvate</keyword>
<dbReference type="InterPro" id="IPR001017">
    <property type="entry name" value="DH_E1"/>
</dbReference>
<dbReference type="EMBL" id="BMDC01000001">
    <property type="protein sequence ID" value="GGH61742.1"/>
    <property type="molecule type" value="Genomic_DNA"/>
</dbReference>
<keyword evidence="3 4" id="KW-0786">Thiamine pyrophosphate</keyword>
<comment type="function">
    <text evidence="4">The branched-chain alpha-keto dehydrogenase complex catalyzes the overall conversion of alpha-keto acids to acyl-CoA and CO(2). It contains multiple copies of three enzymatic components: branched-chain alpha-keto acid decarboxylase (E1), lipoamide acyltransferase (E2) and lipoamide dehydrogenase (E3).</text>
</comment>
<dbReference type="Pfam" id="PF00676">
    <property type="entry name" value="E1_dh"/>
    <property type="match status" value="1"/>
</dbReference>
<comment type="cofactor">
    <cofactor evidence="1 4">
        <name>thiamine diphosphate</name>
        <dbReference type="ChEBI" id="CHEBI:58937"/>
    </cofactor>
</comment>
<protein>
    <recommendedName>
        <fullName evidence="4">2-oxoisovalerate dehydrogenase subunit alpha</fullName>
        <ecNumber evidence="4">1.2.4.4</ecNumber>
    </recommendedName>
    <alternativeName>
        <fullName evidence="4">Branched-chain alpha-keto acid dehydrogenase E1 component alpha chain</fullName>
    </alternativeName>
</protein>
<evidence type="ECO:0000256" key="1">
    <source>
        <dbReference type="ARBA" id="ARBA00001964"/>
    </source>
</evidence>
<dbReference type="GO" id="GO:0000287">
    <property type="term" value="F:magnesium ion binding"/>
    <property type="evidence" value="ECO:0007669"/>
    <property type="project" value="UniProtKB-ARBA"/>
</dbReference>
<comment type="catalytic activity">
    <reaction evidence="4">
        <text>N(6)-[(R)-lipoyl]-L-lysyl-[protein] + 3-methyl-2-oxobutanoate + H(+) = N(6)-[(R)-S(8)-2-methylpropanoyldihydrolipoyl]-L-lysyl-[protein] + CO2</text>
        <dbReference type="Rhea" id="RHEA:13457"/>
        <dbReference type="Rhea" id="RHEA-COMP:10474"/>
        <dbReference type="Rhea" id="RHEA-COMP:10497"/>
        <dbReference type="ChEBI" id="CHEBI:11851"/>
        <dbReference type="ChEBI" id="CHEBI:15378"/>
        <dbReference type="ChEBI" id="CHEBI:16526"/>
        <dbReference type="ChEBI" id="CHEBI:83099"/>
        <dbReference type="ChEBI" id="CHEBI:83142"/>
        <dbReference type="EC" id="1.2.4.4"/>
    </reaction>
</comment>
<dbReference type="SUPFAM" id="SSF52518">
    <property type="entry name" value="Thiamin diphosphate-binding fold (THDP-binding)"/>
    <property type="match status" value="1"/>
</dbReference>
<dbReference type="Proteomes" id="UP000600171">
    <property type="component" value="Unassembled WGS sequence"/>
</dbReference>
<evidence type="ECO:0000259" key="5">
    <source>
        <dbReference type="Pfam" id="PF00676"/>
    </source>
</evidence>
<evidence type="ECO:0000256" key="2">
    <source>
        <dbReference type="ARBA" id="ARBA00023002"/>
    </source>
</evidence>
<dbReference type="Gene3D" id="3.40.50.970">
    <property type="match status" value="1"/>
</dbReference>
<dbReference type="InterPro" id="IPR029061">
    <property type="entry name" value="THDP-binding"/>
</dbReference>
<dbReference type="GO" id="GO:0009083">
    <property type="term" value="P:branched-chain amino acid catabolic process"/>
    <property type="evidence" value="ECO:0007669"/>
    <property type="project" value="TreeGrafter"/>
</dbReference>
<evidence type="ECO:0000256" key="3">
    <source>
        <dbReference type="ARBA" id="ARBA00023052"/>
    </source>
</evidence>
<organism evidence="6 7">
    <name type="scientific">Rothia aerolata</name>
    <dbReference type="NCBI Taxonomy" id="1812262"/>
    <lineage>
        <taxon>Bacteria</taxon>
        <taxon>Bacillati</taxon>
        <taxon>Actinomycetota</taxon>
        <taxon>Actinomycetes</taxon>
        <taxon>Micrococcales</taxon>
        <taxon>Micrococcaceae</taxon>
        <taxon>Rothia</taxon>
    </lineage>
</organism>
<dbReference type="CDD" id="cd02000">
    <property type="entry name" value="TPP_E1_PDC_ADC_BCADC"/>
    <property type="match status" value="1"/>
</dbReference>
<accession>A0A917MSN0</accession>
<dbReference type="PANTHER" id="PTHR43380:SF1">
    <property type="entry name" value="2-OXOISOVALERATE DEHYDROGENASE SUBUNIT ALPHA, MITOCHONDRIAL"/>
    <property type="match status" value="1"/>
</dbReference>
<evidence type="ECO:0000313" key="7">
    <source>
        <dbReference type="Proteomes" id="UP000600171"/>
    </source>
</evidence>
<dbReference type="RefSeq" id="WP_188359293.1">
    <property type="nucleotide sequence ID" value="NZ_BMDC01000001.1"/>
</dbReference>
<feature type="domain" description="Dehydrogenase E1 component" evidence="5">
    <location>
        <begin position="55"/>
        <end position="347"/>
    </location>
</feature>
<dbReference type="GO" id="GO:0003863">
    <property type="term" value="F:branched-chain 2-oxo acid dehydrogenase activity"/>
    <property type="evidence" value="ECO:0007669"/>
    <property type="project" value="UniProtKB-EC"/>
</dbReference>
<reference evidence="6 7" key="1">
    <citation type="journal article" date="2014" name="Int. J. Syst. Evol. Microbiol.">
        <title>Complete genome sequence of Corynebacterium casei LMG S-19264T (=DSM 44701T), isolated from a smear-ripened cheese.</title>
        <authorList>
            <consortium name="US DOE Joint Genome Institute (JGI-PGF)"/>
            <person name="Walter F."/>
            <person name="Albersmeier A."/>
            <person name="Kalinowski J."/>
            <person name="Ruckert C."/>
        </authorList>
    </citation>
    <scope>NUCLEOTIDE SEQUENCE [LARGE SCALE GENOMIC DNA]</scope>
    <source>
        <strain evidence="6 7">CCM 8669</strain>
    </source>
</reference>
<name>A0A917MSN0_9MICC</name>
<evidence type="ECO:0000313" key="6">
    <source>
        <dbReference type="EMBL" id="GGH61742.1"/>
    </source>
</evidence>
<gene>
    <name evidence="6" type="primary">pdhA</name>
    <name evidence="6" type="ORF">GCM10007359_11230</name>
</gene>
<dbReference type="AlphaFoldDB" id="A0A917MSN0"/>
<proteinExistence type="inferred from homology"/>
<sequence length="395" mass="43493">MSTQVGADHSAAENPFGIPPRIQLMNEAGEVSQHEIFSSYLEDVDGEVLKKLFRQMMVTRRVDDEATSLQRQGEMALWASCRGQEAAQVGSGFAYAPNDYIFPSYREHALAHTRGVDFGELLQVFRGSATLGWDAKKHNFHAYTLVLAAQVPHAVGYAMGLNFDADIEEQTGVPQTGQGQVTDPSKDGARPAVAVYFGDGSSTEGEVHESMVFAASYNAPVLFFVQNNQWAISVPFSTQSRVPVSTRAAGYGFEGLRVDGNDVLAVIAATRYALEKIRAGEGPVLIEAETYRLNAHTTADDPSRYQAPEMLEAAQAKDPVVRLEKYLRQQGLADDDFFESVKAEAEQTARQTRASLLASEPRDLDELMGAVYAEPHLQVETDRAFFREYMDGFED</sequence>
<comment type="similarity">
    <text evidence="4">Belongs to the BCKDHA family.</text>
</comment>
<dbReference type="InterPro" id="IPR050771">
    <property type="entry name" value="Alpha-ketoacid_DH_E1_comp"/>
</dbReference>